<evidence type="ECO:0000313" key="2">
    <source>
        <dbReference type="EMBL" id="KAK2829939.1"/>
    </source>
</evidence>
<protein>
    <submittedName>
        <fullName evidence="2">Uncharacterized protein</fullName>
    </submittedName>
</protein>
<gene>
    <name evidence="2" type="ORF">Q5P01_017870</name>
</gene>
<evidence type="ECO:0000256" key="1">
    <source>
        <dbReference type="SAM" id="MobiDB-lite"/>
    </source>
</evidence>
<evidence type="ECO:0000313" key="3">
    <source>
        <dbReference type="Proteomes" id="UP001187415"/>
    </source>
</evidence>
<dbReference type="EMBL" id="JAUPFM010000014">
    <property type="protein sequence ID" value="KAK2829939.1"/>
    <property type="molecule type" value="Genomic_DNA"/>
</dbReference>
<organism evidence="2 3">
    <name type="scientific">Channa striata</name>
    <name type="common">Snakehead murrel</name>
    <name type="synonym">Ophicephalus striatus</name>
    <dbReference type="NCBI Taxonomy" id="64152"/>
    <lineage>
        <taxon>Eukaryota</taxon>
        <taxon>Metazoa</taxon>
        <taxon>Chordata</taxon>
        <taxon>Craniata</taxon>
        <taxon>Vertebrata</taxon>
        <taxon>Euteleostomi</taxon>
        <taxon>Actinopterygii</taxon>
        <taxon>Neopterygii</taxon>
        <taxon>Teleostei</taxon>
        <taxon>Neoteleostei</taxon>
        <taxon>Acanthomorphata</taxon>
        <taxon>Anabantaria</taxon>
        <taxon>Anabantiformes</taxon>
        <taxon>Channoidei</taxon>
        <taxon>Channidae</taxon>
        <taxon>Channa</taxon>
    </lineage>
</organism>
<dbReference type="Proteomes" id="UP001187415">
    <property type="component" value="Unassembled WGS sequence"/>
</dbReference>
<sequence length="242" mass="27235">MDPGGEQQPRPLSGYELEELWRLLPPRFAGDERTQQYTNGQRRDRPEQPRPLVTRGAEHPVETFEKTAHRDTLTEEEQKRDIALAYNRRDAAAAAGGCAWLIGYKVILVAASLRAAASYTRMKLNALIEKARRTQLLALSTTGRSEALALHREKRLSQVPAGLEGSRYSKRSFGQLEEIPFHLYDRYTEAPVFWCVLASSALLYNTIHLALTPVEHVAPLFFGAPTYVMYWGLLRGAQIALG</sequence>
<accession>A0AA88M3X9</accession>
<keyword evidence="3" id="KW-1185">Reference proteome</keyword>
<name>A0AA88M3X9_CHASR</name>
<dbReference type="AlphaFoldDB" id="A0AA88M3X9"/>
<feature type="region of interest" description="Disordered" evidence="1">
    <location>
        <begin position="26"/>
        <end position="63"/>
    </location>
</feature>
<comment type="caution">
    <text evidence="2">The sequence shown here is derived from an EMBL/GenBank/DDBJ whole genome shotgun (WGS) entry which is preliminary data.</text>
</comment>
<reference evidence="2" key="1">
    <citation type="submission" date="2023-07" db="EMBL/GenBank/DDBJ databases">
        <title>Chromosome-level Genome Assembly of Striped Snakehead (Channa striata).</title>
        <authorList>
            <person name="Liu H."/>
        </authorList>
    </citation>
    <scope>NUCLEOTIDE SEQUENCE</scope>
    <source>
        <strain evidence="2">Gz</strain>
        <tissue evidence="2">Muscle</tissue>
    </source>
</reference>
<proteinExistence type="predicted"/>